<evidence type="ECO:0000313" key="12">
    <source>
        <dbReference type="Proteomes" id="UP000053512"/>
    </source>
</evidence>
<reference evidence="12" key="1">
    <citation type="submission" date="2015-12" db="EMBL/GenBank/DDBJ databases">
        <authorList>
            <person name="Nair G.R."/>
            <person name="Kaur G."/>
            <person name="Mayilraj S."/>
        </authorList>
    </citation>
    <scope>NUCLEOTIDE SEQUENCE [LARGE SCALE GENOMIC DNA]</scope>
    <source>
        <strain evidence="12">CD08_4</strain>
    </source>
</reference>
<dbReference type="OrthoDB" id="9807293at2"/>
<feature type="region of interest" description="Disordered" evidence="9">
    <location>
        <begin position="298"/>
        <end position="326"/>
    </location>
</feature>
<dbReference type="GO" id="GO:0015250">
    <property type="term" value="F:water channel activity"/>
    <property type="evidence" value="ECO:0007669"/>
    <property type="project" value="TreeGrafter"/>
</dbReference>
<dbReference type="Pfam" id="PF00230">
    <property type="entry name" value="MIP"/>
    <property type="match status" value="1"/>
</dbReference>
<dbReference type="SUPFAM" id="SSF81338">
    <property type="entry name" value="Aquaporin-like"/>
    <property type="match status" value="1"/>
</dbReference>
<name>A0A0W8I7N2_KOCRO</name>
<evidence type="ECO:0000256" key="7">
    <source>
        <dbReference type="ARBA" id="ARBA00023136"/>
    </source>
</evidence>
<dbReference type="PANTHER" id="PTHR19139">
    <property type="entry name" value="AQUAPORIN TRANSPORTER"/>
    <property type="match status" value="1"/>
</dbReference>
<keyword evidence="6 10" id="KW-1133">Transmembrane helix</keyword>
<feature type="compositionally biased region" description="Pro residues" evidence="9">
    <location>
        <begin position="309"/>
        <end position="326"/>
    </location>
</feature>
<feature type="transmembrane region" description="Helical" evidence="10">
    <location>
        <begin position="106"/>
        <end position="126"/>
    </location>
</feature>
<dbReference type="Gene3D" id="1.20.1080.10">
    <property type="entry name" value="Glycerol uptake facilitator protein"/>
    <property type="match status" value="1"/>
</dbReference>
<accession>A0A0W8I7N2</accession>
<dbReference type="InterPro" id="IPR023271">
    <property type="entry name" value="Aquaporin-like"/>
</dbReference>
<comment type="subcellular location">
    <subcellularLocation>
        <location evidence="1">Cell membrane</location>
        <topology evidence="1">Multi-pass membrane protein</topology>
    </subcellularLocation>
</comment>
<evidence type="ECO:0000256" key="3">
    <source>
        <dbReference type="ARBA" id="ARBA00022448"/>
    </source>
</evidence>
<dbReference type="GO" id="GO:0005886">
    <property type="term" value="C:plasma membrane"/>
    <property type="evidence" value="ECO:0007669"/>
    <property type="project" value="UniProtKB-SubCell"/>
</dbReference>
<dbReference type="PRINTS" id="PR00783">
    <property type="entry name" value="MINTRINSICP"/>
</dbReference>
<dbReference type="PROSITE" id="PS00221">
    <property type="entry name" value="MIP"/>
    <property type="match status" value="1"/>
</dbReference>
<evidence type="ECO:0000256" key="10">
    <source>
        <dbReference type="SAM" id="Phobius"/>
    </source>
</evidence>
<evidence type="ECO:0000313" key="11">
    <source>
        <dbReference type="EMBL" id="KUG55422.1"/>
    </source>
</evidence>
<feature type="transmembrane region" description="Helical" evidence="10">
    <location>
        <begin position="197"/>
        <end position="218"/>
    </location>
</feature>
<gene>
    <name evidence="11" type="ORF">AVL61_04610</name>
</gene>
<dbReference type="EMBL" id="LQBK01000033">
    <property type="protein sequence ID" value="KUG55422.1"/>
    <property type="molecule type" value="Genomic_DNA"/>
</dbReference>
<keyword evidence="7 10" id="KW-0472">Membrane</keyword>
<evidence type="ECO:0000256" key="5">
    <source>
        <dbReference type="ARBA" id="ARBA00022692"/>
    </source>
</evidence>
<keyword evidence="4" id="KW-1003">Cell membrane</keyword>
<comment type="caution">
    <text evidence="11">The sequence shown here is derived from an EMBL/GenBank/DDBJ whole genome shotgun (WGS) entry which is preliminary data.</text>
</comment>
<feature type="compositionally biased region" description="Basic and acidic residues" evidence="9">
    <location>
        <begin position="13"/>
        <end position="42"/>
    </location>
</feature>
<keyword evidence="5 8" id="KW-0812">Transmembrane</keyword>
<evidence type="ECO:0000256" key="2">
    <source>
        <dbReference type="ARBA" id="ARBA00006175"/>
    </source>
</evidence>
<dbReference type="Proteomes" id="UP000053512">
    <property type="component" value="Unassembled WGS sequence"/>
</dbReference>
<evidence type="ECO:0000256" key="8">
    <source>
        <dbReference type="RuleBase" id="RU000477"/>
    </source>
</evidence>
<dbReference type="PANTHER" id="PTHR19139:SF199">
    <property type="entry name" value="MIP17260P"/>
    <property type="match status" value="1"/>
</dbReference>
<comment type="similarity">
    <text evidence="2 8">Belongs to the MIP/aquaporin (TC 1.A.8) family.</text>
</comment>
<dbReference type="InterPro" id="IPR000425">
    <property type="entry name" value="MIP"/>
</dbReference>
<evidence type="ECO:0008006" key="13">
    <source>
        <dbReference type="Google" id="ProtNLM"/>
    </source>
</evidence>
<protein>
    <recommendedName>
        <fullName evidence="13">Porin</fullName>
    </recommendedName>
</protein>
<organism evidence="11 12">
    <name type="scientific">Kocuria rosea subsp. polaris</name>
    <dbReference type="NCBI Taxonomy" id="136273"/>
    <lineage>
        <taxon>Bacteria</taxon>
        <taxon>Bacillati</taxon>
        <taxon>Actinomycetota</taxon>
        <taxon>Actinomycetes</taxon>
        <taxon>Micrococcales</taxon>
        <taxon>Micrococcaceae</taxon>
        <taxon>Kocuria</taxon>
    </lineage>
</organism>
<dbReference type="RefSeq" id="WP_058874684.1">
    <property type="nucleotide sequence ID" value="NZ_LQBK01000033.1"/>
</dbReference>
<feature type="transmembrane region" description="Helical" evidence="10">
    <location>
        <begin position="274"/>
        <end position="291"/>
    </location>
</feature>
<dbReference type="AlphaFoldDB" id="A0A0W8I7N2"/>
<evidence type="ECO:0000256" key="9">
    <source>
        <dbReference type="SAM" id="MobiDB-lite"/>
    </source>
</evidence>
<evidence type="ECO:0000256" key="1">
    <source>
        <dbReference type="ARBA" id="ARBA00004651"/>
    </source>
</evidence>
<evidence type="ECO:0000256" key="4">
    <source>
        <dbReference type="ARBA" id="ARBA00022475"/>
    </source>
</evidence>
<sequence>MSQHVPGTTPPAVRDDAVHDSTVRDDTVRDDTVHDSAVHDDGPAGPGTEGLAGPVPVAARKQTVPAGAADAASAPARWAAEFAGTALLVFAGLGTGMFATEVIDSALGFGLGLLAAIVAFGHVSGGHFNPAVTLAAVVAGRTPARSALGYVVAQVLGALAAAGVLWAVLVTLLDSSTTAQVLGAVSNGFGENSTSQAGWTTVLLVEFVATALFALVVLGSTAPRANAVLAPVAIGAAFAFLLTITAPFDGGSLNPARSTGAAVVGGAAHLGQLWLFWAAPLLGGLVAGLVHRSADLSRPHRGADGPAAPTAPAPAPAAPRPTDPER</sequence>
<dbReference type="InterPro" id="IPR034294">
    <property type="entry name" value="Aquaporin_transptr"/>
</dbReference>
<proteinExistence type="inferred from homology"/>
<feature type="transmembrane region" description="Helical" evidence="10">
    <location>
        <begin position="82"/>
        <end position="100"/>
    </location>
</feature>
<dbReference type="InterPro" id="IPR022357">
    <property type="entry name" value="MIP_CS"/>
</dbReference>
<feature type="region of interest" description="Disordered" evidence="9">
    <location>
        <begin position="1"/>
        <end position="54"/>
    </location>
</feature>
<feature type="transmembrane region" description="Helical" evidence="10">
    <location>
        <begin position="225"/>
        <end position="248"/>
    </location>
</feature>
<evidence type="ECO:0000256" key="6">
    <source>
        <dbReference type="ARBA" id="ARBA00022989"/>
    </source>
</evidence>
<keyword evidence="3 8" id="KW-0813">Transport</keyword>
<feature type="transmembrane region" description="Helical" evidence="10">
    <location>
        <begin position="147"/>
        <end position="169"/>
    </location>
</feature>